<feature type="compositionally biased region" description="Low complexity" evidence="14">
    <location>
        <begin position="68"/>
        <end position="98"/>
    </location>
</feature>
<evidence type="ECO:0000256" key="12">
    <source>
        <dbReference type="ARBA" id="ARBA00023136"/>
    </source>
</evidence>
<keyword evidence="12 15" id="KW-0472">Membrane</keyword>
<keyword evidence="5" id="KW-0997">Cell inner membrane</keyword>
<dbReference type="InterPro" id="IPR012338">
    <property type="entry name" value="Beta-lactam/transpept-like"/>
</dbReference>
<keyword evidence="4" id="KW-1003">Cell membrane</keyword>
<dbReference type="Pfam" id="PF03717">
    <property type="entry name" value="PBP_dimer"/>
    <property type="match status" value="1"/>
</dbReference>
<comment type="subcellular location">
    <subcellularLocation>
        <location evidence="2">Cell membrane</location>
    </subcellularLocation>
    <subcellularLocation>
        <location evidence="1">Membrane</location>
        <topology evidence="1">Single-pass membrane protein</topology>
    </subcellularLocation>
</comment>
<feature type="domain" description="Penicillin-binding protein transpeptidase" evidence="16">
    <location>
        <begin position="438"/>
        <end position="764"/>
    </location>
</feature>
<dbReference type="InterPro" id="IPR005311">
    <property type="entry name" value="PBP_dimer"/>
</dbReference>
<evidence type="ECO:0000256" key="13">
    <source>
        <dbReference type="ARBA" id="ARBA00023316"/>
    </source>
</evidence>
<evidence type="ECO:0000256" key="5">
    <source>
        <dbReference type="ARBA" id="ARBA00022519"/>
    </source>
</evidence>
<dbReference type="GO" id="GO:0009252">
    <property type="term" value="P:peptidoglycan biosynthetic process"/>
    <property type="evidence" value="ECO:0007669"/>
    <property type="project" value="UniProtKB-KW"/>
</dbReference>
<evidence type="ECO:0000256" key="7">
    <source>
        <dbReference type="ARBA" id="ARBA00022692"/>
    </source>
</evidence>
<feature type="domain" description="Penicillin-binding protein dimerisation" evidence="17">
    <location>
        <begin position="238"/>
        <end position="404"/>
    </location>
</feature>
<dbReference type="Gene3D" id="3.40.710.10">
    <property type="entry name" value="DD-peptidase/beta-lactamase superfamily"/>
    <property type="match status" value="1"/>
</dbReference>
<name>D1CER0_THET1</name>
<evidence type="ECO:0000256" key="2">
    <source>
        <dbReference type="ARBA" id="ARBA00004236"/>
    </source>
</evidence>
<evidence type="ECO:0000259" key="18">
    <source>
        <dbReference type="Pfam" id="PF05223"/>
    </source>
</evidence>
<keyword evidence="8" id="KW-0378">Hydrolase</keyword>
<keyword evidence="19" id="KW-0808">Transferase</keyword>
<dbReference type="eggNOG" id="COG0768">
    <property type="taxonomic scope" value="Bacteria"/>
</dbReference>
<dbReference type="InterPro" id="IPR050515">
    <property type="entry name" value="Beta-lactam/transpept"/>
</dbReference>
<dbReference type="AlphaFoldDB" id="D1CER0"/>
<evidence type="ECO:0000313" key="20">
    <source>
        <dbReference type="Proteomes" id="UP000000323"/>
    </source>
</evidence>
<gene>
    <name evidence="19" type="ordered locus">Tter_0495</name>
</gene>
<dbReference type="Pfam" id="PF05223">
    <property type="entry name" value="MecA_N"/>
    <property type="match status" value="1"/>
</dbReference>
<keyword evidence="13" id="KW-0961">Cell wall biogenesis/degradation</keyword>
<dbReference type="PANTHER" id="PTHR30627:SF2">
    <property type="entry name" value="PEPTIDOGLYCAN D,D-TRANSPEPTIDASE MRDA"/>
    <property type="match status" value="1"/>
</dbReference>
<keyword evidence="20" id="KW-1185">Reference proteome</keyword>
<feature type="transmembrane region" description="Helical" evidence="15">
    <location>
        <begin position="21"/>
        <end position="39"/>
    </location>
</feature>
<evidence type="ECO:0000256" key="8">
    <source>
        <dbReference type="ARBA" id="ARBA00022801"/>
    </source>
</evidence>
<dbReference type="GO" id="GO:0005886">
    <property type="term" value="C:plasma membrane"/>
    <property type="evidence" value="ECO:0007669"/>
    <property type="project" value="UniProtKB-SubCell"/>
</dbReference>
<dbReference type="RefSeq" id="WP_012874451.1">
    <property type="nucleotide sequence ID" value="NC_013525.1"/>
</dbReference>
<dbReference type="InterPro" id="IPR032710">
    <property type="entry name" value="NTF2-like_dom_sf"/>
</dbReference>
<evidence type="ECO:0000259" key="17">
    <source>
        <dbReference type="Pfam" id="PF03717"/>
    </source>
</evidence>
<dbReference type="HOGENOM" id="CLU_009289_1_2_0"/>
<proteinExistence type="inferred from homology"/>
<dbReference type="GO" id="GO:0008360">
    <property type="term" value="P:regulation of cell shape"/>
    <property type="evidence" value="ECO:0007669"/>
    <property type="project" value="UniProtKB-KW"/>
</dbReference>
<dbReference type="SUPFAM" id="SSF56601">
    <property type="entry name" value="beta-lactamase/transpeptidase-like"/>
    <property type="match status" value="1"/>
</dbReference>
<dbReference type="OrthoDB" id="9766847at2"/>
<keyword evidence="11 15" id="KW-1133">Transmembrane helix</keyword>
<evidence type="ECO:0000256" key="3">
    <source>
        <dbReference type="ARBA" id="ARBA00007171"/>
    </source>
</evidence>
<dbReference type="Pfam" id="PF00905">
    <property type="entry name" value="Transpeptidase"/>
    <property type="match status" value="1"/>
</dbReference>
<keyword evidence="19" id="KW-0328">Glycosyltransferase</keyword>
<sequence length="775" mass="84447">MYRYGRYSGYRRRRRARRLRILAIALVVVILVGSLLYTTRAGNNILSNIGLRGASPQATPTSNIAAQPTSRPTTVTSPSPNNNVPPTAVVTPEATPTSQPKPTATSTPSKSPVETAKAYIANWEAGSYSDMYKLLSDESQKQYDRQYFVTRYQQIAAMATIQSVDASLNTSDAINAGNGNIIRFPFNVTIHTRLVGDIKEQNLLTLVKEDGVWKVQWGPNMIFKDLSGDNLIRMFPYSAPRGSIYDRKGRPLAIEGTIAQIGVVPGQIKNEKVLLQRLSQALGVSEDYIKSRYQGGQPDWFMPIRDLTKQQAAQLQKQVGDIPGVAFQERVGREYPQGPILAQVIGYVGAITAEDLKKPEYKDYSPTDVVGRAGLEAWGEPYLRGKPGGKLAVVTPDGEIVKVIKEVRAVPGDDIYLNIDLDLQIQAEQELSKGGYRGAIVAMNPNNGDILALVSEPSYDPNDFVVGISQKEWEALNRKSSGYPLINRATGSSYPMASTFKPISLAAALEAGIYKPTSMFYDPGYWNKLGENPPRRDWKPGGHGWISLESGLVQSCDIVFYEVGLALYKKRFDYLSEFAKKWWLGRSPDVDGVVNASGQVPGPGVPYPGWGPGDNVNLAIGQGALNVSPLQVAMVYSTIANGGTIYKPLLIDRIVAGDGSGKIIKKYKPTVLGRAPVSQETMDVIHRALKDVTSSQVGTAYYVFKDFPIPVAGKTGTGQQDEKLPFAWFAAYAPADKPSITVVALAENAGEGSVIAAPVVKNVLADYFNVNARTR</sequence>
<dbReference type="SUPFAM" id="SSF54427">
    <property type="entry name" value="NTF2-like"/>
    <property type="match status" value="1"/>
</dbReference>
<evidence type="ECO:0000256" key="11">
    <source>
        <dbReference type="ARBA" id="ARBA00022989"/>
    </source>
</evidence>
<feature type="domain" description="NTF2-like N-terminal transpeptidase" evidence="18">
    <location>
        <begin position="112"/>
        <end position="229"/>
    </location>
</feature>
<evidence type="ECO:0000256" key="6">
    <source>
        <dbReference type="ARBA" id="ARBA00022670"/>
    </source>
</evidence>
<evidence type="ECO:0000256" key="15">
    <source>
        <dbReference type="SAM" id="Phobius"/>
    </source>
</evidence>
<accession>D1CER0</accession>
<dbReference type="EC" id="2.4.1.129" evidence="19"/>
<dbReference type="STRING" id="525904.Tter_0495"/>
<dbReference type="NCBIfam" id="TIGR03423">
    <property type="entry name" value="pbp2_mrdA"/>
    <property type="match status" value="1"/>
</dbReference>
<feature type="region of interest" description="Disordered" evidence="14">
    <location>
        <begin position="52"/>
        <end position="112"/>
    </location>
</feature>
<reference evidence="20" key="1">
    <citation type="journal article" date="2010" name="Stand. Genomic Sci.">
        <title>Complete genome sequence of 'Thermobaculum terrenum' type strain (YNP1).</title>
        <authorList>
            <person name="Kiss H."/>
            <person name="Cleland D."/>
            <person name="Lapidus A."/>
            <person name="Lucas S."/>
            <person name="Glavina Del Rio T."/>
            <person name="Nolan M."/>
            <person name="Tice H."/>
            <person name="Han C."/>
            <person name="Goodwin L."/>
            <person name="Pitluck S."/>
            <person name="Liolios K."/>
            <person name="Ivanova N."/>
            <person name="Mavromatis K."/>
            <person name="Ovchinnikova G."/>
            <person name="Pati A."/>
            <person name="Chen A."/>
            <person name="Palaniappan K."/>
            <person name="Land M."/>
            <person name="Hauser L."/>
            <person name="Chang Y."/>
            <person name="Jeffries C."/>
            <person name="Lu M."/>
            <person name="Brettin T."/>
            <person name="Detter J."/>
            <person name="Goker M."/>
            <person name="Tindall B."/>
            <person name="Beck B."/>
            <person name="McDermott T."/>
            <person name="Woyke T."/>
            <person name="Bristow J."/>
            <person name="Eisen J."/>
            <person name="Markowitz V."/>
            <person name="Hugenholtz P."/>
            <person name="Kyrpides N."/>
            <person name="Klenk H."/>
            <person name="Cheng J."/>
        </authorList>
    </citation>
    <scope>NUCLEOTIDE SEQUENCE [LARGE SCALE GENOMIC DNA]</scope>
    <source>
        <strain evidence="20">ATCC BAA-798 / YNP1</strain>
    </source>
</reference>
<dbReference type="SUPFAM" id="SSF56519">
    <property type="entry name" value="Penicillin binding protein dimerisation domain"/>
    <property type="match status" value="1"/>
</dbReference>
<evidence type="ECO:0000256" key="1">
    <source>
        <dbReference type="ARBA" id="ARBA00004167"/>
    </source>
</evidence>
<evidence type="ECO:0000259" key="16">
    <source>
        <dbReference type="Pfam" id="PF00905"/>
    </source>
</evidence>
<dbReference type="InterPro" id="IPR001460">
    <property type="entry name" value="PCN-bd_Tpept"/>
</dbReference>
<dbReference type="Proteomes" id="UP000000323">
    <property type="component" value="Chromosome 1"/>
</dbReference>
<dbReference type="Gene3D" id="3.30.1390.30">
    <property type="entry name" value="Penicillin-binding protein 2a, domain 3"/>
    <property type="match status" value="1"/>
</dbReference>
<dbReference type="GO" id="GO:0046677">
    <property type="term" value="P:response to antibiotic"/>
    <property type="evidence" value="ECO:0007669"/>
    <property type="project" value="InterPro"/>
</dbReference>
<dbReference type="InterPro" id="IPR017790">
    <property type="entry name" value="Penicillin-binding_protein_2"/>
</dbReference>
<dbReference type="GO" id="GO:0016757">
    <property type="term" value="F:glycosyltransferase activity"/>
    <property type="evidence" value="ECO:0007669"/>
    <property type="project" value="UniProtKB-KW"/>
</dbReference>
<organism evidence="19 20">
    <name type="scientific">Thermobaculum terrenum (strain ATCC BAA-798 / CCMEE 7001 / YNP1)</name>
    <dbReference type="NCBI Taxonomy" id="525904"/>
    <lineage>
        <taxon>Bacteria</taxon>
        <taxon>Bacillati</taxon>
        <taxon>Chloroflexota</taxon>
        <taxon>Chloroflexia</taxon>
        <taxon>Candidatus Thermobaculales</taxon>
        <taxon>Candidatus Thermobaculaceae</taxon>
        <taxon>Thermobaculum</taxon>
    </lineage>
</organism>
<dbReference type="GO" id="GO:0006508">
    <property type="term" value="P:proteolysis"/>
    <property type="evidence" value="ECO:0007669"/>
    <property type="project" value="UniProtKB-KW"/>
</dbReference>
<dbReference type="GO" id="GO:0071555">
    <property type="term" value="P:cell wall organization"/>
    <property type="evidence" value="ECO:0007669"/>
    <property type="project" value="UniProtKB-KW"/>
</dbReference>
<keyword evidence="9" id="KW-0133">Cell shape</keyword>
<dbReference type="KEGG" id="ttr:Tter_0495"/>
<dbReference type="GO" id="GO:0009002">
    <property type="term" value="F:serine-type D-Ala-D-Ala carboxypeptidase activity"/>
    <property type="evidence" value="ECO:0007669"/>
    <property type="project" value="InterPro"/>
</dbReference>
<evidence type="ECO:0000256" key="10">
    <source>
        <dbReference type="ARBA" id="ARBA00022984"/>
    </source>
</evidence>
<protein>
    <submittedName>
        <fullName evidence="19">Penicillin-binding protein 2</fullName>
        <ecNumber evidence="19">2.4.1.129</ecNumber>
    </submittedName>
</protein>
<dbReference type="EMBL" id="CP001825">
    <property type="protein sequence ID" value="ACZ41416.1"/>
    <property type="molecule type" value="Genomic_DNA"/>
</dbReference>
<dbReference type="PANTHER" id="PTHR30627">
    <property type="entry name" value="PEPTIDOGLYCAN D,D-TRANSPEPTIDASE"/>
    <property type="match status" value="1"/>
</dbReference>
<evidence type="ECO:0000256" key="14">
    <source>
        <dbReference type="SAM" id="MobiDB-lite"/>
    </source>
</evidence>
<dbReference type="GO" id="GO:0008658">
    <property type="term" value="F:penicillin binding"/>
    <property type="evidence" value="ECO:0007669"/>
    <property type="project" value="InterPro"/>
</dbReference>
<feature type="compositionally biased region" description="Polar residues" evidence="14">
    <location>
        <begin position="100"/>
        <end position="112"/>
    </location>
</feature>
<evidence type="ECO:0000256" key="9">
    <source>
        <dbReference type="ARBA" id="ARBA00022960"/>
    </source>
</evidence>
<dbReference type="InterPro" id="IPR007887">
    <property type="entry name" value="MecA_N"/>
</dbReference>
<dbReference type="Gene3D" id="3.90.1310.10">
    <property type="entry name" value="Penicillin-binding protein 2a (Domain 2)"/>
    <property type="match status" value="1"/>
</dbReference>
<evidence type="ECO:0000256" key="4">
    <source>
        <dbReference type="ARBA" id="ARBA00022475"/>
    </source>
</evidence>
<keyword evidence="10" id="KW-0573">Peptidoglycan synthesis</keyword>
<keyword evidence="6" id="KW-0645">Protease</keyword>
<dbReference type="InterPro" id="IPR036138">
    <property type="entry name" value="PBP_dimer_sf"/>
</dbReference>
<evidence type="ECO:0000313" key="19">
    <source>
        <dbReference type="EMBL" id="ACZ41416.1"/>
    </source>
</evidence>
<dbReference type="Gene3D" id="3.10.450.100">
    <property type="entry name" value="NTF2-like, domain 1"/>
    <property type="match status" value="1"/>
</dbReference>
<feature type="compositionally biased region" description="Polar residues" evidence="14">
    <location>
        <begin position="56"/>
        <end position="67"/>
    </location>
</feature>
<comment type="similarity">
    <text evidence="3">Belongs to the transpeptidase family.</text>
</comment>
<keyword evidence="7 15" id="KW-0812">Transmembrane</keyword>
<dbReference type="GO" id="GO:0071972">
    <property type="term" value="F:peptidoglycan L,D-transpeptidase activity"/>
    <property type="evidence" value="ECO:0007669"/>
    <property type="project" value="TreeGrafter"/>
</dbReference>